<comment type="caution">
    <text evidence="1">The sequence shown here is derived from an EMBL/GenBank/DDBJ whole genome shotgun (WGS) entry which is preliminary data.</text>
</comment>
<name>A0A926VL29_9CYAN</name>
<sequence>MSMLNLIRHTKVYQEAYEEGRAEAIAEWIEKGKFQNKLQTIALLLKLGLSVQEVAARLQLEAETVRKVAENDGW</sequence>
<organism evidence="1 2">
    <name type="scientific">Aerosakkonema funiforme FACHB-1375</name>
    <dbReference type="NCBI Taxonomy" id="2949571"/>
    <lineage>
        <taxon>Bacteria</taxon>
        <taxon>Bacillati</taxon>
        <taxon>Cyanobacteriota</taxon>
        <taxon>Cyanophyceae</taxon>
        <taxon>Oscillatoriophycideae</taxon>
        <taxon>Aerosakkonematales</taxon>
        <taxon>Aerosakkonemataceae</taxon>
        <taxon>Aerosakkonema</taxon>
    </lineage>
</organism>
<reference evidence="1" key="2">
    <citation type="submission" date="2020-08" db="EMBL/GenBank/DDBJ databases">
        <authorList>
            <person name="Chen M."/>
            <person name="Teng W."/>
            <person name="Zhao L."/>
            <person name="Hu C."/>
            <person name="Zhou Y."/>
            <person name="Han B."/>
            <person name="Song L."/>
            <person name="Shu W."/>
        </authorList>
    </citation>
    <scope>NUCLEOTIDE SEQUENCE</scope>
    <source>
        <strain evidence="1">FACHB-1375</strain>
    </source>
</reference>
<accession>A0A926VL29</accession>
<evidence type="ECO:0000313" key="2">
    <source>
        <dbReference type="Proteomes" id="UP000641646"/>
    </source>
</evidence>
<dbReference type="AlphaFoldDB" id="A0A926VL29"/>
<dbReference type="EMBL" id="JACJPW010000143">
    <property type="protein sequence ID" value="MBD2185791.1"/>
    <property type="molecule type" value="Genomic_DNA"/>
</dbReference>
<reference evidence="1" key="1">
    <citation type="journal article" date="2015" name="ISME J.">
        <title>Draft Genome Sequence of Streptomyces incarnatus NRRL8089, which Produces the Nucleoside Antibiotic Sinefungin.</title>
        <authorList>
            <person name="Oshima K."/>
            <person name="Hattori M."/>
            <person name="Shimizu H."/>
            <person name="Fukuda K."/>
            <person name="Nemoto M."/>
            <person name="Inagaki K."/>
            <person name="Tamura T."/>
        </authorList>
    </citation>
    <scope>NUCLEOTIDE SEQUENCE</scope>
    <source>
        <strain evidence="1">FACHB-1375</strain>
    </source>
</reference>
<dbReference type="Proteomes" id="UP000641646">
    <property type="component" value="Unassembled WGS sequence"/>
</dbReference>
<keyword evidence="2" id="KW-1185">Reference proteome</keyword>
<dbReference type="RefSeq" id="WP_191056148.1">
    <property type="nucleotide sequence ID" value="NZ_JACJPW010000143.1"/>
</dbReference>
<protein>
    <submittedName>
        <fullName evidence="1">Rpn family recombination-promoting nuclease/putative transposase</fullName>
    </submittedName>
</protein>
<gene>
    <name evidence="1" type="ORF">H6G03_32805</name>
</gene>
<proteinExistence type="predicted"/>
<evidence type="ECO:0000313" key="1">
    <source>
        <dbReference type="EMBL" id="MBD2185791.1"/>
    </source>
</evidence>